<name>A0ABT0DBC8_9HYPH</name>
<evidence type="ECO:0000313" key="2">
    <source>
        <dbReference type="Proteomes" id="UP001203284"/>
    </source>
</evidence>
<gene>
    <name evidence="1" type="ORF">MWN34_10065</name>
</gene>
<dbReference type="Proteomes" id="UP001203284">
    <property type="component" value="Unassembled WGS sequence"/>
</dbReference>
<evidence type="ECO:0000313" key="1">
    <source>
        <dbReference type="EMBL" id="MCK0197257.1"/>
    </source>
</evidence>
<keyword evidence="2" id="KW-1185">Reference proteome</keyword>
<proteinExistence type="predicted"/>
<reference evidence="1 2" key="1">
    <citation type="submission" date="2022-04" db="EMBL/GenBank/DDBJ databases">
        <authorList>
            <person name="Grouzdev D.S."/>
            <person name="Pantiukh K.S."/>
            <person name="Krutkina M.S."/>
        </authorList>
    </citation>
    <scope>NUCLEOTIDE SEQUENCE [LARGE SCALE GENOMIC DNA]</scope>
    <source>
        <strain evidence="1 2">6x-1</strain>
    </source>
</reference>
<organism evidence="1 2">
    <name type="scientific">Ancylobacter crimeensis</name>
    <dbReference type="NCBI Taxonomy" id="2579147"/>
    <lineage>
        <taxon>Bacteria</taxon>
        <taxon>Pseudomonadati</taxon>
        <taxon>Pseudomonadota</taxon>
        <taxon>Alphaproteobacteria</taxon>
        <taxon>Hyphomicrobiales</taxon>
        <taxon>Xanthobacteraceae</taxon>
        <taxon>Ancylobacter</taxon>
    </lineage>
</organism>
<accession>A0ABT0DBC8</accession>
<dbReference type="EMBL" id="JALKCH010000006">
    <property type="protein sequence ID" value="MCK0197257.1"/>
    <property type="molecule type" value="Genomic_DNA"/>
</dbReference>
<dbReference type="RefSeq" id="WP_247028925.1">
    <property type="nucleotide sequence ID" value="NZ_JALKCH010000006.1"/>
</dbReference>
<protein>
    <submittedName>
        <fullName evidence="1">Uncharacterized protein</fullName>
    </submittedName>
</protein>
<comment type="caution">
    <text evidence="1">The sequence shown here is derived from an EMBL/GenBank/DDBJ whole genome shotgun (WGS) entry which is preliminary data.</text>
</comment>
<sequence length="200" mass="21252">MPTVTQILDETGFSAGAQSLDWGTDAMTGQSIVGMPVSGLPDIYEANGRPVVVNDQGVQAFARDTTSMNVNLPDRSSMLVAIVPPADLLPDAAPIKLKFYTPLREVGAYVTAAGDSDALWKRRLHAILWVRFTGSPNWVASVSANGPMGPVLPHGTPSNAAFVGVRAQGTDTIDAVTFDGTLMGRRPFPYLVLSNLLWVA</sequence>